<reference evidence="1" key="2">
    <citation type="submission" date="2022-06" db="UniProtKB">
        <authorList>
            <consortium name="EnsemblMetazoa"/>
        </authorList>
    </citation>
    <scope>IDENTIFICATION</scope>
    <source>
        <strain evidence="1">PS312</strain>
    </source>
</reference>
<keyword evidence="2" id="KW-1185">Reference proteome</keyword>
<dbReference type="Pfam" id="PF20146">
    <property type="entry name" value="NRF"/>
    <property type="match status" value="2"/>
</dbReference>
<dbReference type="Proteomes" id="UP000005239">
    <property type="component" value="Unassembled WGS sequence"/>
</dbReference>
<dbReference type="InterPro" id="IPR052728">
    <property type="entry name" value="O2_lipid_transport_reg"/>
</dbReference>
<dbReference type="SMART" id="SM00703">
    <property type="entry name" value="NRF"/>
    <property type="match status" value="2"/>
</dbReference>
<evidence type="ECO:0000313" key="1">
    <source>
        <dbReference type="EnsemblMetazoa" id="PPA34769.1"/>
    </source>
</evidence>
<sequence>MYLTARSEHFQRPLESYTPCMPLRMHLVGALTMTLCILFDLSIAFDGRLAVQRVAAKQRFFKEILETEGDLSSIENVPDREFTTRDFLTVISQSSALDGVPKECKEDLTMMIKAMTNPSANMDFVKSALIKMLDSNGKRGPAVLRGHAYFAGHYSECEAVHYAVEGRERHFNGQYFRINIDPFFRPNTNNNSCNVVLPFQGGIPIFWEVGFCLPASCTSAELTNLLRPESGSSINNPVCQLSRPGDFTPDQDAGFYITLSITGVIVAVCIVSGFVDFYFSERVKHMSFSKSLGWQLFMSCSLYSNISSIFDVSEATKGGQIGPIHCIRFFSMVWVLQSHLFSSYLAVVANPDDIMSIARDLTSEIITNGFFCVDSFFFMSGVLLTFLWFKIYNKKPKEAMSVYGWTMFYIHRILRLSPAFYILVIFYTFVVKQMLRGTPVSMNPIVTFDYCSETWWVEFLYLHNWVDHEKLCLGYSWYLAADMQIFLFTPLLIIPLAIKPILGFVVAALIFIISTGTNIFLVYHYHWPTGQNWFHPADPEETNRENYNMLMYDSPLIRYLYNGHARWLVSANEKAVEHSSGLHDQTNGTEIDIFWRAMYSAFNRPAWGLGMSWILIACYYGYGGPINAFMSWHIWIPLGRLSYSGYLIHIPMIQLVLSQTKDEVYFSNFLEFFITRVISISVMTFFFATFWSACFELSFGRIEKLLLGGIRAPKTTEKMEIIKAAEEPWGADTTDDLELISDAIATPAENQDFIKSVLLPMLDSAGKKGPGTLNGHTYFAGHYSECTAIVFAISGRDRPFRGAYFKISLDFLLRPNSDNNSCTSTLDFMDGIDLFWEIGFCLPASCSSAELLSIFRPGNGSTIDNPICMIEKTGEALPELDAWFYITVSLMGLIFSVCLIAGIVDYFFGEALKRHPISKTLTYRLFISCSMYTNIASIFEIETTSKEGRISSFHCMRFFSMLWVVTYHLYMTYMAFAANPVDVINISTDLLSEVITNGFFFVDSFFFMTGVLITKECSLNSKFKFYQRSPKETMCIRSWMLYYAHRILRLSPAFYILVLFYTFVLKQLMRDSPLSMNSIVIGDRCRESWWMEMLYLHNFVMRDVPCLSYSWYLAADMQMFIFTPLVIIPLAIKPLLGFIVAAVIFAISTATNIFLVYHYHWPASESWFGPVDPEQTNKENYDMLMYNSPLIHCQVLIIGMLLGWFLQTRKAVNIHPIVYLISWIIALSLMLTVLLAMYSAFSRPAWALGLAAITLQCYYGYGGPINEFMSWHIWVPLGRLSYSGYLIHIPIIQLVLAQSTDEVYFSNFLEFFTTRVISITVITFFFAVFWSACFEISFGRIEKLLLGNVRRPVEEIPAKEDTARL</sequence>
<dbReference type="PANTHER" id="PTHR11161">
    <property type="entry name" value="O-ACYLTRANSFERASE"/>
    <property type="match status" value="1"/>
</dbReference>
<gene>
    <name evidence="1" type="primary">WBGene00273138</name>
</gene>
<accession>A0A8R1UNN9</accession>
<dbReference type="GO" id="GO:0016747">
    <property type="term" value="F:acyltransferase activity, transferring groups other than amino-acyl groups"/>
    <property type="evidence" value="ECO:0007669"/>
    <property type="project" value="InterPro"/>
</dbReference>
<dbReference type="InterPro" id="IPR006621">
    <property type="entry name" value="Nose-resist-to-fluoxetine_N"/>
</dbReference>
<reference evidence="2" key="1">
    <citation type="journal article" date="2008" name="Nat. Genet.">
        <title>The Pristionchus pacificus genome provides a unique perspective on nematode lifestyle and parasitism.</title>
        <authorList>
            <person name="Dieterich C."/>
            <person name="Clifton S.W."/>
            <person name="Schuster L.N."/>
            <person name="Chinwalla A."/>
            <person name="Delehaunty K."/>
            <person name="Dinkelacker I."/>
            <person name="Fulton L."/>
            <person name="Fulton R."/>
            <person name="Godfrey J."/>
            <person name="Minx P."/>
            <person name="Mitreva M."/>
            <person name="Roeseler W."/>
            <person name="Tian H."/>
            <person name="Witte H."/>
            <person name="Yang S.P."/>
            <person name="Wilson R.K."/>
            <person name="Sommer R.J."/>
        </authorList>
    </citation>
    <scope>NUCLEOTIDE SEQUENCE [LARGE SCALE GENOMIC DNA]</scope>
    <source>
        <strain evidence="2">PS312</strain>
    </source>
</reference>
<protein>
    <submittedName>
        <fullName evidence="1">Acyltransferase</fullName>
    </submittedName>
</protein>
<proteinExistence type="predicted"/>
<dbReference type="Pfam" id="PF01757">
    <property type="entry name" value="Acyl_transf_3"/>
    <property type="match status" value="2"/>
</dbReference>
<dbReference type="InterPro" id="IPR002656">
    <property type="entry name" value="Acyl_transf_3_dom"/>
</dbReference>
<dbReference type="EnsemblMetazoa" id="PPA34769.1">
    <property type="protein sequence ID" value="PPA34769.1"/>
    <property type="gene ID" value="WBGene00273138"/>
</dbReference>
<organism evidence="1 2">
    <name type="scientific">Pristionchus pacificus</name>
    <name type="common">Parasitic nematode worm</name>
    <dbReference type="NCBI Taxonomy" id="54126"/>
    <lineage>
        <taxon>Eukaryota</taxon>
        <taxon>Metazoa</taxon>
        <taxon>Ecdysozoa</taxon>
        <taxon>Nematoda</taxon>
        <taxon>Chromadorea</taxon>
        <taxon>Rhabditida</taxon>
        <taxon>Rhabditina</taxon>
        <taxon>Diplogasteromorpha</taxon>
        <taxon>Diplogasteroidea</taxon>
        <taxon>Neodiplogasteridae</taxon>
        <taxon>Pristionchus</taxon>
    </lineage>
</organism>
<accession>A0A2A6C5W5</accession>
<dbReference type="PANTHER" id="PTHR11161:SF55">
    <property type="entry name" value="NOSE RESISTANT-TO-FLUOXETINE PROTEIN N-TERMINAL DOMAIN-CONTAINING PROTEIN"/>
    <property type="match status" value="1"/>
</dbReference>
<name>A0A2A6C5W5_PRIPA</name>
<dbReference type="OrthoDB" id="207378at2759"/>
<evidence type="ECO:0000313" key="2">
    <source>
        <dbReference type="Proteomes" id="UP000005239"/>
    </source>
</evidence>